<accession>A0AAV2YT77</accession>
<proteinExistence type="predicted"/>
<evidence type="ECO:0000256" key="7">
    <source>
        <dbReference type="PROSITE-ProRule" id="PRU10141"/>
    </source>
</evidence>
<evidence type="ECO:0000313" key="11">
    <source>
        <dbReference type="EMBL" id="DAZ96439.1"/>
    </source>
</evidence>
<keyword evidence="2" id="KW-0597">Phosphoprotein</keyword>
<dbReference type="InterPro" id="IPR045270">
    <property type="entry name" value="STKc_AGC"/>
</dbReference>
<keyword evidence="6 7" id="KW-0067">ATP-binding</keyword>
<feature type="domain" description="Protein kinase" evidence="9">
    <location>
        <begin position="164"/>
        <end position="427"/>
    </location>
</feature>
<dbReference type="SMART" id="SM00220">
    <property type="entry name" value="S_TKc"/>
    <property type="match status" value="1"/>
</dbReference>
<evidence type="ECO:0000256" key="4">
    <source>
        <dbReference type="ARBA" id="ARBA00022741"/>
    </source>
</evidence>
<gene>
    <name evidence="11" type="ORF">N0F65_006485</name>
</gene>
<dbReference type="PANTHER" id="PTHR24351">
    <property type="entry name" value="RIBOSOMAL PROTEIN S6 KINASE"/>
    <property type="match status" value="1"/>
</dbReference>
<feature type="compositionally biased region" description="Pro residues" evidence="8">
    <location>
        <begin position="9"/>
        <end position="39"/>
    </location>
</feature>
<evidence type="ECO:0000313" key="12">
    <source>
        <dbReference type="Proteomes" id="UP001146120"/>
    </source>
</evidence>
<dbReference type="InterPro" id="IPR000961">
    <property type="entry name" value="AGC-kinase_C"/>
</dbReference>
<evidence type="ECO:0000259" key="10">
    <source>
        <dbReference type="PROSITE" id="PS51285"/>
    </source>
</evidence>
<evidence type="ECO:0000256" key="8">
    <source>
        <dbReference type="SAM" id="MobiDB-lite"/>
    </source>
</evidence>
<evidence type="ECO:0000259" key="9">
    <source>
        <dbReference type="PROSITE" id="PS50011"/>
    </source>
</evidence>
<dbReference type="Gene3D" id="3.30.200.20">
    <property type="entry name" value="Phosphorylase Kinase, domain 1"/>
    <property type="match status" value="1"/>
</dbReference>
<dbReference type="EMBL" id="DAKRPA010000167">
    <property type="protein sequence ID" value="DAZ96439.1"/>
    <property type="molecule type" value="Genomic_DNA"/>
</dbReference>
<dbReference type="InterPro" id="IPR008271">
    <property type="entry name" value="Ser/Thr_kinase_AS"/>
</dbReference>
<dbReference type="SUPFAM" id="SSF56112">
    <property type="entry name" value="Protein kinase-like (PK-like)"/>
    <property type="match status" value="1"/>
</dbReference>
<reference evidence="11" key="1">
    <citation type="submission" date="2022-11" db="EMBL/GenBank/DDBJ databases">
        <authorList>
            <person name="Morgan W.R."/>
            <person name="Tartar A."/>
        </authorList>
    </citation>
    <scope>NUCLEOTIDE SEQUENCE</scope>
    <source>
        <strain evidence="11">ARSEF 373</strain>
    </source>
</reference>
<feature type="compositionally biased region" description="Polar residues" evidence="8">
    <location>
        <begin position="79"/>
        <end position="89"/>
    </location>
</feature>
<dbReference type="GO" id="GO:0004674">
    <property type="term" value="F:protein serine/threonine kinase activity"/>
    <property type="evidence" value="ECO:0007669"/>
    <property type="project" value="UniProtKB-KW"/>
</dbReference>
<dbReference type="SMART" id="SM00133">
    <property type="entry name" value="S_TK_X"/>
    <property type="match status" value="1"/>
</dbReference>
<dbReference type="AlphaFoldDB" id="A0AAV2YT77"/>
<sequence length="517" mass="56571">MAAKNPPQRQAPPQPSVPSPPVVAAPAPAPVPVPVPVPAWPVKRATPQAAAPKPKTSAKAAAATPSAPSTPVLQAIKTDASSTPMSPASESEAANGDVLTELPRLTRCKTLTKAESDDFENAEVPEVLERPHTPASLSRSSSKDKVEAEEESDATGKRIGPKDFDLLCVIGQGAYGKVIQVRHKLTDEVLAMKIVSNKFIVQKKSMAYLQTERDIMTKINHPFLISLRYAFQTAANVYLVMPFVAGGELFHHLAKQGLLLESSAKFYAAEMVLALEHLHGLGIIHRDLKPENVLLDGEGHIQLTDFGLAKEMAHEEDSAKTMCGTNEYMAPEMIRGKAYNQAVDWWALGALIYEMVTGYPPFEHKNRTKLHHKILNEKLTLPKWLGHETHSILKQLLERNVDKRLGSGKSTMFRVRGVQAIKDHPFFKDIDWHLLAQRKLQPPIVPVIANNTDTSYFSEEFTKLAVGRPSRAESGDGKLFARFSFNANDPQELVDALAAVGDAATPIEPSTTNTPVL</sequence>
<evidence type="ECO:0000256" key="5">
    <source>
        <dbReference type="ARBA" id="ARBA00022777"/>
    </source>
</evidence>
<feature type="domain" description="AGC-kinase C-terminal" evidence="10">
    <location>
        <begin position="428"/>
        <end position="495"/>
    </location>
</feature>
<dbReference type="GO" id="GO:0005524">
    <property type="term" value="F:ATP binding"/>
    <property type="evidence" value="ECO:0007669"/>
    <property type="project" value="UniProtKB-UniRule"/>
</dbReference>
<evidence type="ECO:0000256" key="1">
    <source>
        <dbReference type="ARBA" id="ARBA00022527"/>
    </source>
</evidence>
<keyword evidence="3" id="KW-0808">Transferase</keyword>
<keyword evidence="4 7" id="KW-0547">Nucleotide-binding</keyword>
<dbReference type="PROSITE" id="PS50011">
    <property type="entry name" value="PROTEIN_KINASE_DOM"/>
    <property type="match status" value="1"/>
</dbReference>
<comment type="caution">
    <text evidence="11">The sequence shown here is derived from an EMBL/GenBank/DDBJ whole genome shotgun (WGS) entry which is preliminary data.</text>
</comment>
<keyword evidence="5" id="KW-0418">Kinase</keyword>
<dbReference type="CDD" id="cd05123">
    <property type="entry name" value="STKc_AGC"/>
    <property type="match status" value="1"/>
</dbReference>
<evidence type="ECO:0000256" key="6">
    <source>
        <dbReference type="ARBA" id="ARBA00022840"/>
    </source>
</evidence>
<dbReference type="FunFam" id="3.30.200.20:FF:000042">
    <property type="entry name" value="Aurora kinase A"/>
    <property type="match status" value="1"/>
</dbReference>
<feature type="region of interest" description="Disordered" evidence="8">
    <location>
        <begin position="1"/>
        <end position="99"/>
    </location>
</feature>
<dbReference type="Proteomes" id="UP001146120">
    <property type="component" value="Unassembled WGS sequence"/>
</dbReference>
<organism evidence="11 12">
    <name type="scientific">Lagenidium giganteum</name>
    <dbReference type="NCBI Taxonomy" id="4803"/>
    <lineage>
        <taxon>Eukaryota</taxon>
        <taxon>Sar</taxon>
        <taxon>Stramenopiles</taxon>
        <taxon>Oomycota</taxon>
        <taxon>Peronosporomycetes</taxon>
        <taxon>Pythiales</taxon>
        <taxon>Pythiaceae</taxon>
    </lineage>
</organism>
<evidence type="ECO:0000256" key="2">
    <source>
        <dbReference type="ARBA" id="ARBA00022553"/>
    </source>
</evidence>
<protein>
    <recommendedName>
        <fullName evidence="13">AGC protein kinase</fullName>
    </recommendedName>
</protein>
<reference evidence="11" key="2">
    <citation type="journal article" date="2023" name="Microbiol Resour">
        <title>Decontamination and Annotation of the Draft Genome Sequence of the Oomycete Lagenidium giganteum ARSEF 373.</title>
        <authorList>
            <person name="Morgan W.R."/>
            <person name="Tartar A."/>
        </authorList>
    </citation>
    <scope>NUCLEOTIDE SEQUENCE</scope>
    <source>
        <strain evidence="11">ARSEF 373</strain>
    </source>
</reference>
<dbReference type="InterPro" id="IPR017441">
    <property type="entry name" value="Protein_kinase_ATP_BS"/>
</dbReference>
<dbReference type="PROSITE" id="PS00108">
    <property type="entry name" value="PROTEIN_KINASE_ST"/>
    <property type="match status" value="1"/>
</dbReference>
<feature type="compositionally biased region" description="Low complexity" evidence="8">
    <location>
        <begin position="40"/>
        <end position="71"/>
    </location>
</feature>
<dbReference type="Pfam" id="PF00069">
    <property type="entry name" value="Pkinase"/>
    <property type="match status" value="1"/>
</dbReference>
<evidence type="ECO:0000256" key="3">
    <source>
        <dbReference type="ARBA" id="ARBA00022679"/>
    </source>
</evidence>
<dbReference type="InterPro" id="IPR011009">
    <property type="entry name" value="Kinase-like_dom_sf"/>
</dbReference>
<dbReference type="Gene3D" id="1.10.510.10">
    <property type="entry name" value="Transferase(Phosphotransferase) domain 1"/>
    <property type="match status" value="1"/>
</dbReference>
<evidence type="ECO:0008006" key="13">
    <source>
        <dbReference type="Google" id="ProtNLM"/>
    </source>
</evidence>
<dbReference type="PROSITE" id="PS00107">
    <property type="entry name" value="PROTEIN_KINASE_ATP"/>
    <property type="match status" value="1"/>
</dbReference>
<name>A0AAV2YT77_9STRA</name>
<keyword evidence="1" id="KW-0723">Serine/threonine-protein kinase</keyword>
<feature type="binding site" evidence="7">
    <location>
        <position position="193"/>
    </location>
    <ligand>
        <name>ATP</name>
        <dbReference type="ChEBI" id="CHEBI:30616"/>
    </ligand>
</feature>
<keyword evidence="12" id="KW-1185">Reference proteome</keyword>
<feature type="region of interest" description="Disordered" evidence="8">
    <location>
        <begin position="116"/>
        <end position="157"/>
    </location>
</feature>
<dbReference type="PROSITE" id="PS51285">
    <property type="entry name" value="AGC_KINASE_CTER"/>
    <property type="match status" value="1"/>
</dbReference>
<dbReference type="InterPro" id="IPR000719">
    <property type="entry name" value="Prot_kinase_dom"/>
</dbReference>
<dbReference type="FunFam" id="1.10.510.10:FF:000008">
    <property type="entry name" value="Non-specific serine/threonine protein kinase"/>
    <property type="match status" value="1"/>
</dbReference>